<evidence type="ECO:0008006" key="3">
    <source>
        <dbReference type="Google" id="ProtNLM"/>
    </source>
</evidence>
<dbReference type="EMBL" id="BAAAJK010000049">
    <property type="protein sequence ID" value="GAA1400023.1"/>
    <property type="molecule type" value="Genomic_DNA"/>
</dbReference>
<reference evidence="1 2" key="1">
    <citation type="journal article" date="2019" name="Int. J. Syst. Evol. Microbiol.">
        <title>The Global Catalogue of Microorganisms (GCM) 10K type strain sequencing project: providing services to taxonomists for standard genome sequencing and annotation.</title>
        <authorList>
            <consortium name="The Broad Institute Genomics Platform"/>
            <consortium name="The Broad Institute Genome Sequencing Center for Infectious Disease"/>
            <person name="Wu L."/>
            <person name="Ma J."/>
        </authorList>
    </citation>
    <scope>NUCLEOTIDE SEQUENCE [LARGE SCALE GENOMIC DNA]</scope>
    <source>
        <strain evidence="1 2">JCM 11896</strain>
    </source>
</reference>
<dbReference type="Pfam" id="PF12710">
    <property type="entry name" value="HAD"/>
    <property type="match status" value="1"/>
</dbReference>
<protein>
    <recommendedName>
        <fullName evidence="3">Phosphoserine phosphatase</fullName>
    </recommendedName>
</protein>
<organism evidence="1 2">
    <name type="scientific">Pseudonocardia kongjuensis</name>
    <dbReference type="NCBI Taxonomy" id="102227"/>
    <lineage>
        <taxon>Bacteria</taxon>
        <taxon>Bacillati</taxon>
        <taxon>Actinomycetota</taxon>
        <taxon>Actinomycetes</taxon>
        <taxon>Pseudonocardiales</taxon>
        <taxon>Pseudonocardiaceae</taxon>
        <taxon>Pseudonocardia</taxon>
    </lineage>
</organism>
<proteinExistence type="predicted"/>
<dbReference type="NCBIfam" id="TIGR01488">
    <property type="entry name" value="HAD-SF-IB"/>
    <property type="match status" value="1"/>
</dbReference>
<comment type="caution">
    <text evidence="1">The sequence shown here is derived from an EMBL/GenBank/DDBJ whole genome shotgun (WGS) entry which is preliminary data.</text>
</comment>
<dbReference type="InterPro" id="IPR023214">
    <property type="entry name" value="HAD_sf"/>
</dbReference>
<keyword evidence="2" id="KW-1185">Reference proteome</keyword>
<dbReference type="RefSeq" id="WP_344028136.1">
    <property type="nucleotide sequence ID" value="NZ_BAAAJK010000049.1"/>
</dbReference>
<gene>
    <name evidence="1" type="ORF">GCM10009613_56460</name>
</gene>
<dbReference type="SUPFAM" id="SSF56784">
    <property type="entry name" value="HAD-like"/>
    <property type="match status" value="1"/>
</dbReference>
<sequence>MKRLHVFDMDGTLLRGAASVELSRHLGRFAEADRIEQEWVRGEIGSVTFWERMLPLWRDVSEDRIDAAFRSSDWLAGVPEVFADIRGRGEMIAVISQSPHFFVRRLTGWGAHRTYGSAVEPGVPVAEDGLLTLQHKVDITTALLDELGLGERDCVAYGDSTSDLLLFDRLPNTVGVNCSDAVRARASVCFTGDDLRGAYALGRQLLERAATGCGQ</sequence>
<dbReference type="Proteomes" id="UP001501414">
    <property type="component" value="Unassembled WGS sequence"/>
</dbReference>
<evidence type="ECO:0000313" key="2">
    <source>
        <dbReference type="Proteomes" id="UP001501414"/>
    </source>
</evidence>
<evidence type="ECO:0000313" key="1">
    <source>
        <dbReference type="EMBL" id="GAA1400023.1"/>
    </source>
</evidence>
<dbReference type="InterPro" id="IPR036412">
    <property type="entry name" value="HAD-like_sf"/>
</dbReference>
<dbReference type="Gene3D" id="3.40.50.1000">
    <property type="entry name" value="HAD superfamily/HAD-like"/>
    <property type="match status" value="1"/>
</dbReference>
<name>A0ABN1Y7F5_9PSEU</name>
<accession>A0ABN1Y7F5</accession>